<dbReference type="WBParaSite" id="GPUH_0002465501-mRNA-1">
    <property type="protein sequence ID" value="GPUH_0002465501-mRNA-1"/>
    <property type="gene ID" value="GPUH_0002465501"/>
</dbReference>
<protein>
    <submittedName>
        <fullName evidence="1 3">Uncharacterized protein</fullName>
    </submittedName>
</protein>
<name>A0A183EUI4_9BILA</name>
<dbReference type="Proteomes" id="UP000271098">
    <property type="component" value="Unassembled WGS sequence"/>
</dbReference>
<dbReference type="AlphaFoldDB" id="A0A183EUI4"/>
<accession>A0A183EUI4</accession>
<keyword evidence="2" id="KW-1185">Reference proteome</keyword>
<gene>
    <name evidence="1" type="ORF">GPUH_LOCUS24621</name>
</gene>
<dbReference type="EMBL" id="UYRT01101820">
    <property type="protein sequence ID" value="VDN43092.1"/>
    <property type="molecule type" value="Genomic_DNA"/>
</dbReference>
<proteinExistence type="predicted"/>
<organism evidence="3">
    <name type="scientific">Gongylonema pulchrum</name>
    <dbReference type="NCBI Taxonomy" id="637853"/>
    <lineage>
        <taxon>Eukaryota</taxon>
        <taxon>Metazoa</taxon>
        <taxon>Ecdysozoa</taxon>
        <taxon>Nematoda</taxon>
        <taxon>Chromadorea</taxon>
        <taxon>Rhabditida</taxon>
        <taxon>Spirurina</taxon>
        <taxon>Spiruromorpha</taxon>
        <taxon>Spiruroidea</taxon>
        <taxon>Gongylonematidae</taxon>
        <taxon>Gongylonema</taxon>
    </lineage>
</organism>
<reference evidence="3" key="1">
    <citation type="submission" date="2016-06" db="UniProtKB">
        <authorList>
            <consortium name="WormBaseParasite"/>
        </authorList>
    </citation>
    <scope>IDENTIFICATION</scope>
</reference>
<evidence type="ECO:0000313" key="3">
    <source>
        <dbReference type="WBParaSite" id="GPUH_0002465501-mRNA-1"/>
    </source>
</evidence>
<reference evidence="1 2" key="2">
    <citation type="submission" date="2018-11" db="EMBL/GenBank/DDBJ databases">
        <authorList>
            <consortium name="Pathogen Informatics"/>
        </authorList>
    </citation>
    <scope>NUCLEOTIDE SEQUENCE [LARGE SCALE GENOMIC DNA]</scope>
</reference>
<sequence length="120" mass="13123">MVHVKLKIAPPHLAATEISERRVFLLNSVAVALALEFVSILAQERPVVALVHHFARCGTRNERAVIANPADTGSLEAWISDPLVAVLASFEALMVPFPGNKRRKRKTEAPLEQGVRLGPE</sequence>
<evidence type="ECO:0000313" key="1">
    <source>
        <dbReference type="EMBL" id="VDN43092.1"/>
    </source>
</evidence>
<evidence type="ECO:0000313" key="2">
    <source>
        <dbReference type="Proteomes" id="UP000271098"/>
    </source>
</evidence>